<dbReference type="GO" id="GO:0005634">
    <property type="term" value="C:nucleus"/>
    <property type="evidence" value="ECO:0007669"/>
    <property type="project" value="UniProtKB-SubCell"/>
</dbReference>
<name>A0AAE8SGJ4_9HYPO</name>
<dbReference type="AlphaFoldDB" id="A0AAE8SGJ4"/>
<accession>A0AAE8SGJ4</accession>
<comment type="caution">
    <text evidence="3">The sequence shown here is derived from an EMBL/GenBank/DDBJ whole genome shotgun (WGS) entry which is preliminary data.</text>
</comment>
<comment type="subcellular location">
    <subcellularLocation>
        <location evidence="1">Nucleus</location>
    </subcellularLocation>
</comment>
<dbReference type="InterPro" id="IPR021858">
    <property type="entry name" value="Fun_TF"/>
</dbReference>
<protein>
    <submittedName>
        <fullName evidence="3">Uncharacterized protein</fullName>
    </submittedName>
</protein>
<sequence>MSFREPSLLYAIMAFAAVHLDAIGKLPGDPQRLIDSLHWASIRQLRRLLEDPDPVSQAVALATTRTLCQAQIYGGTSLWRVHLNGARAILESTHARNTIIKDSDQPAHADFLSSWFNNAQALAALNPIGPFEDHVRLRSQPQPEVFFDIYGGVMSDLPVLFSEVGALVQKSRKKTSGVSGGTDISDVDIELEADILTQEIHSRLARDSAENMSFSSDNLLSLSASDIQDYALSNAGFLNTALLHIYYGVRSLSPYSIEVQYCVSQIINCAYDMSCESGLSPRVLLVAPLFTAGLCAIGPARDSIRSILVDIGKWMKTPHLSKTLALLENIWERCPSDCGFSESWKGLEIVKIDFLPY</sequence>
<dbReference type="EMBL" id="ONZP01000127">
    <property type="protein sequence ID" value="SPJ74522.1"/>
    <property type="molecule type" value="Genomic_DNA"/>
</dbReference>
<dbReference type="Proteomes" id="UP001187734">
    <property type="component" value="Unassembled WGS sequence"/>
</dbReference>
<dbReference type="GO" id="GO:0045944">
    <property type="term" value="P:positive regulation of transcription by RNA polymerase II"/>
    <property type="evidence" value="ECO:0007669"/>
    <property type="project" value="TreeGrafter"/>
</dbReference>
<dbReference type="GO" id="GO:0003700">
    <property type="term" value="F:DNA-binding transcription factor activity"/>
    <property type="evidence" value="ECO:0007669"/>
    <property type="project" value="TreeGrafter"/>
</dbReference>
<dbReference type="PANTHER" id="PTHR37534:SF7">
    <property type="entry name" value="TRANSCRIPTIONAL ACTIVATOR PROTEIN UGA3"/>
    <property type="match status" value="1"/>
</dbReference>
<dbReference type="Pfam" id="PF11951">
    <property type="entry name" value="Fungal_trans_2"/>
    <property type="match status" value="1"/>
</dbReference>
<gene>
    <name evidence="3" type="ORF">FTOL_04253</name>
</gene>
<evidence type="ECO:0000256" key="2">
    <source>
        <dbReference type="ARBA" id="ARBA00023242"/>
    </source>
</evidence>
<evidence type="ECO:0000313" key="3">
    <source>
        <dbReference type="EMBL" id="SPJ74522.1"/>
    </source>
</evidence>
<evidence type="ECO:0000313" key="4">
    <source>
        <dbReference type="Proteomes" id="UP001187734"/>
    </source>
</evidence>
<proteinExistence type="predicted"/>
<dbReference type="GO" id="GO:0000976">
    <property type="term" value="F:transcription cis-regulatory region binding"/>
    <property type="evidence" value="ECO:0007669"/>
    <property type="project" value="TreeGrafter"/>
</dbReference>
<dbReference type="PANTHER" id="PTHR37534">
    <property type="entry name" value="TRANSCRIPTIONAL ACTIVATOR PROTEIN UGA3"/>
    <property type="match status" value="1"/>
</dbReference>
<keyword evidence="2" id="KW-0539">Nucleus</keyword>
<reference evidence="3" key="1">
    <citation type="submission" date="2018-03" db="EMBL/GenBank/DDBJ databases">
        <authorList>
            <person name="Guldener U."/>
        </authorList>
    </citation>
    <scope>NUCLEOTIDE SEQUENCE</scope>
</reference>
<keyword evidence="4" id="KW-1185">Reference proteome</keyword>
<evidence type="ECO:0000256" key="1">
    <source>
        <dbReference type="ARBA" id="ARBA00004123"/>
    </source>
</evidence>
<organism evidence="3 4">
    <name type="scientific">Fusarium torulosum</name>
    <dbReference type="NCBI Taxonomy" id="33205"/>
    <lineage>
        <taxon>Eukaryota</taxon>
        <taxon>Fungi</taxon>
        <taxon>Dikarya</taxon>
        <taxon>Ascomycota</taxon>
        <taxon>Pezizomycotina</taxon>
        <taxon>Sordariomycetes</taxon>
        <taxon>Hypocreomycetidae</taxon>
        <taxon>Hypocreales</taxon>
        <taxon>Nectriaceae</taxon>
        <taxon>Fusarium</taxon>
    </lineage>
</organism>